<name>A0AAF3EUQ1_9BILA</name>
<evidence type="ECO:0000313" key="3">
    <source>
        <dbReference type="Proteomes" id="UP000887575"/>
    </source>
</evidence>
<dbReference type="GO" id="GO:0045004">
    <property type="term" value="P:DNA replication proofreading"/>
    <property type="evidence" value="ECO:0007669"/>
    <property type="project" value="TreeGrafter"/>
</dbReference>
<keyword evidence="1" id="KW-0238">DNA-binding</keyword>
<dbReference type="GO" id="GO:0000278">
    <property type="term" value="P:mitotic cell cycle"/>
    <property type="evidence" value="ECO:0007669"/>
    <property type="project" value="TreeGrafter"/>
</dbReference>
<keyword evidence="1" id="KW-0004">4Fe-4S</keyword>
<dbReference type="GO" id="GO:0008622">
    <property type="term" value="C:epsilon DNA polymerase complex"/>
    <property type="evidence" value="ECO:0007669"/>
    <property type="project" value="InterPro"/>
</dbReference>
<dbReference type="WBParaSite" id="MBELARI_LOCUS17910">
    <property type="protein sequence ID" value="MBELARI_LOCUS17910"/>
    <property type="gene ID" value="MBELARI_LOCUS17910"/>
</dbReference>
<evidence type="ECO:0000313" key="4">
    <source>
        <dbReference type="WBParaSite" id="MBELARI_LOCUS17910"/>
    </source>
</evidence>
<reference evidence="4" key="1">
    <citation type="submission" date="2024-02" db="UniProtKB">
        <authorList>
            <consortium name="WormBaseParasite"/>
        </authorList>
    </citation>
    <scope>IDENTIFICATION</scope>
</reference>
<dbReference type="PANTHER" id="PTHR10670">
    <property type="entry name" value="DNA POLYMERASE EPSILON CATALYTIC SUBUNIT A"/>
    <property type="match status" value="1"/>
</dbReference>
<accession>A0AAF3EUQ1</accession>
<dbReference type="GO" id="GO:0006297">
    <property type="term" value="P:nucleotide-excision repair, DNA gap filling"/>
    <property type="evidence" value="ECO:0007669"/>
    <property type="project" value="TreeGrafter"/>
</dbReference>
<keyword evidence="1" id="KW-0479">Metal-binding</keyword>
<comment type="subcellular location">
    <subcellularLocation>
        <location evidence="1">Nucleus</location>
    </subcellularLocation>
</comment>
<keyword evidence="1" id="KW-0408">Iron</keyword>
<comment type="cofactor">
    <cofactor evidence="1">
        <name>[4Fe-4S] cluster</name>
        <dbReference type="ChEBI" id="CHEBI:49883"/>
    </cofactor>
</comment>
<dbReference type="PANTHER" id="PTHR10670:SF0">
    <property type="entry name" value="DNA POLYMERASE EPSILON CATALYTIC SUBUNIT A"/>
    <property type="match status" value="1"/>
</dbReference>
<keyword evidence="1" id="KW-0863">Zinc-finger</keyword>
<keyword evidence="1" id="KW-0539">Nucleus</keyword>
<evidence type="ECO:0000256" key="2">
    <source>
        <dbReference type="SAM" id="MobiDB-lite"/>
    </source>
</evidence>
<keyword evidence="1" id="KW-0239">DNA-directed DNA polymerase</keyword>
<feature type="region of interest" description="Disordered" evidence="2">
    <location>
        <begin position="371"/>
        <end position="395"/>
    </location>
</feature>
<dbReference type="GO" id="GO:0006287">
    <property type="term" value="P:base-excision repair, gap-filling"/>
    <property type="evidence" value="ECO:0007669"/>
    <property type="project" value="TreeGrafter"/>
</dbReference>
<dbReference type="GO" id="GO:0051539">
    <property type="term" value="F:4 iron, 4 sulfur cluster binding"/>
    <property type="evidence" value="ECO:0007669"/>
    <property type="project" value="UniProtKB-KW"/>
</dbReference>
<comment type="function">
    <text evidence="1">DNA polymerase II participates in chromosomal DNA replication.</text>
</comment>
<dbReference type="GO" id="GO:0006272">
    <property type="term" value="P:leading strand elongation"/>
    <property type="evidence" value="ECO:0007669"/>
    <property type="project" value="TreeGrafter"/>
</dbReference>
<dbReference type="GO" id="GO:0008270">
    <property type="term" value="F:zinc ion binding"/>
    <property type="evidence" value="ECO:0007669"/>
    <property type="project" value="UniProtKB-KW"/>
</dbReference>
<dbReference type="InterPro" id="IPR029703">
    <property type="entry name" value="POL2"/>
</dbReference>
<dbReference type="AlphaFoldDB" id="A0AAF3EUQ1"/>
<keyword evidence="1" id="KW-0548">Nucleotidyltransferase</keyword>
<dbReference type="Proteomes" id="UP000887575">
    <property type="component" value="Unassembled WGS sequence"/>
</dbReference>
<keyword evidence="1" id="KW-0235">DNA replication</keyword>
<proteinExistence type="inferred from homology"/>
<dbReference type="EC" id="2.7.7.7" evidence="1"/>
<comment type="catalytic activity">
    <reaction evidence="1">
        <text>DNA(n) + a 2'-deoxyribonucleoside 5'-triphosphate = DNA(n+1) + diphosphate</text>
        <dbReference type="Rhea" id="RHEA:22508"/>
        <dbReference type="Rhea" id="RHEA-COMP:17339"/>
        <dbReference type="Rhea" id="RHEA-COMP:17340"/>
        <dbReference type="ChEBI" id="CHEBI:33019"/>
        <dbReference type="ChEBI" id="CHEBI:61560"/>
        <dbReference type="ChEBI" id="CHEBI:173112"/>
        <dbReference type="EC" id="2.7.7.7"/>
    </reaction>
</comment>
<keyword evidence="1" id="KW-0862">Zinc</keyword>
<dbReference type="GO" id="GO:0003887">
    <property type="term" value="F:DNA-directed DNA polymerase activity"/>
    <property type="evidence" value="ECO:0007669"/>
    <property type="project" value="UniProtKB-KW"/>
</dbReference>
<keyword evidence="1" id="KW-0411">Iron-sulfur</keyword>
<evidence type="ECO:0000256" key="1">
    <source>
        <dbReference type="RuleBase" id="RU365029"/>
    </source>
</evidence>
<keyword evidence="3" id="KW-1185">Reference proteome</keyword>
<dbReference type="GO" id="GO:0003677">
    <property type="term" value="F:DNA binding"/>
    <property type="evidence" value="ECO:0007669"/>
    <property type="project" value="UniProtKB-KW"/>
</dbReference>
<dbReference type="GO" id="GO:0008310">
    <property type="term" value="F:single-stranded DNA 3'-5' DNA exonuclease activity"/>
    <property type="evidence" value="ECO:0007669"/>
    <property type="project" value="TreeGrafter"/>
</dbReference>
<keyword evidence="1" id="KW-0808">Transferase</keyword>
<protein>
    <recommendedName>
        <fullName evidence="1">DNA polymerase epsilon catalytic subunit</fullName>
        <ecNumber evidence="1">2.7.7.7</ecNumber>
    </recommendedName>
</protein>
<comment type="similarity">
    <text evidence="1">Belongs to the DNA polymerase type-B family.</text>
</comment>
<sequence>MFDQLWNILQEVRIHEFTISMLARFESPKKYSSFTSQYTCNFQFGRVQWLTRRLAWRVSTTHRVRNVNEQCLGCGEERLAGKKIRSPFPILLPCGWPISFVCFFRLAKKKGKKLKKGYAVFNFDGRAQHYQVISGWSFSRSFLNGKDLESCYKKSFNESQAGGLWRTKNRPQSQRRNGWRSFWKMTWLRMPAWPVSLSSQNFRLEPVTERAIPLSFSRVNFLRSGNTHFTRQLRLNSFNPVLRKWTKNQDMTGADLRLVYSLFFQCNLNFSCLIGPIILNDLEVVFKRLSPFRPHFRELKIRYLEFHTQIGYEIRSKARLTRLYSVNLVILASRCQKEKATEINANGKRLLTQPNVEDLTLDLCKLTGTQKENKENHPAVKKSKPEAETNEELKKKTQAKDGFDAWLGFLKRKWKQGRKDRKQTQQNSTTVEQMLVLSKQRMHNRFWQVLAVEETREHDVFNVWVSIDGQMSKHGVRVERSFYWNQRDKREKGETSKKVLPHRKESLYLYEHRIEEAIFEELLTSINSELCTTAVEGVYESQTPLLFRLLNEMGCMCRVNGPAVHTIWPLTSLKMVPLSEAEYLPQGSIRSIFLYKYSQDSRAIWVIFDASTSEAHFVMANKGDMQIPNLEKVYRELHQASCEEFGIQSDLTILVTQANESRESLIRNVPNLGLFPHVPIHQRAEPSSLFSSMAALATSDGETSHSTIFLQFHLSRRWRIDLLKPSRNINLKERRF</sequence>
<organism evidence="3 4">
    <name type="scientific">Mesorhabditis belari</name>
    <dbReference type="NCBI Taxonomy" id="2138241"/>
    <lineage>
        <taxon>Eukaryota</taxon>
        <taxon>Metazoa</taxon>
        <taxon>Ecdysozoa</taxon>
        <taxon>Nematoda</taxon>
        <taxon>Chromadorea</taxon>
        <taxon>Rhabditida</taxon>
        <taxon>Rhabditina</taxon>
        <taxon>Rhabditomorpha</taxon>
        <taxon>Rhabditoidea</taxon>
        <taxon>Rhabditidae</taxon>
        <taxon>Mesorhabditinae</taxon>
        <taxon>Mesorhabditis</taxon>
    </lineage>
</organism>